<dbReference type="AlphaFoldDB" id="E8MYR9"/>
<dbReference type="InterPro" id="IPR020941">
    <property type="entry name" value="SUFU-like_domain"/>
</dbReference>
<keyword evidence="4" id="KW-1185">Reference proteome</keyword>
<sequence length="247" mass="28988">MDDNSAPARKIESTPSGTPIYRYEPRSKPAERVVDYPDMEKIQQHVERFIGKVDMVYHEIISDLVHLDIFLVNPTPERNFFTLVTSGMSQRPMKAPPGAEKFQYAELMICLPSYWLLTDEALQDETFYWPIRQLKTLATFPHEYNTWLWFGHTIANGEPARPFARNTKFSGIILGLPVLSPQDFWTLEIAENKTVFFLSVIPLYKDEMEMKLKKGSEDLFERFDQQGVNELLNLKRPSVYKKRWWIF</sequence>
<dbReference type="OrthoDB" id="4827574at2"/>
<dbReference type="EMBL" id="AP012029">
    <property type="protein sequence ID" value="BAJ64405.1"/>
    <property type="molecule type" value="Genomic_DNA"/>
</dbReference>
<dbReference type="Proteomes" id="UP000008922">
    <property type="component" value="Chromosome"/>
</dbReference>
<evidence type="ECO:0000313" key="3">
    <source>
        <dbReference type="EMBL" id="BAJ64405.1"/>
    </source>
</evidence>
<dbReference type="HOGENOM" id="CLU_082045_0_0_0"/>
<proteinExistence type="predicted"/>
<evidence type="ECO:0000259" key="2">
    <source>
        <dbReference type="Pfam" id="PF05076"/>
    </source>
</evidence>
<dbReference type="InParanoid" id="E8MYR9"/>
<dbReference type="eggNOG" id="COG4859">
    <property type="taxonomic scope" value="Bacteria"/>
</dbReference>
<feature type="region of interest" description="Disordered" evidence="1">
    <location>
        <begin position="1"/>
        <end position="21"/>
    </location>
</feature>
<name>E8MYR9_ANATU</name>
<evidence type="ECO:0000256" key="1">
    <source>
        <dbReference type="SAM" id="MobiDB-lite"/>
    </source>
</evidence>
<organism evidence="3 4">
    <name type="scientific">Anaerolinea thermophila (strain DSM 14523 / JCM 11388 / NBRC 100420 / UNI-1)</name>
    <dbReference type="NCBI Taxonomy" id="926569"/>
    <lineage>
        <taxon>Bacteria</taxon>
        <taxon>Bacillati</taxon>
        <taxon>Chloroflexota</taxon>
        <taxon>Anaerolineae</taxon>
        <taxon>Anaerolineales</taxon>
        <taxon>Anaerolineaceae</taxon>
        <taxon>Anaerolinea</taxon>
    </lineage>
</organism>
<dbReference type="KEGG" id="atm:ANT_23790"/>
<protein>
    <recommendedName>
        <fullName evidence="2">Suppressor of fused-like domain-containing protein</fullName>
    </recommendedName>
</protein>
<dbReference type="RefSeq" id="WP_013560771.1">
    <property type="nucleotide sequence ID" value="NC_014960.1"/>
</dbReference>
<dbReference type="Pfam" id="PF05076">
    <property type="entry name" value="SUFU"/>
    <property type="match status" value="1"/>
</dbReference>
<dbReference type="STRING" id="926569.ANT_23790"/>
<accession>E8MYR9</accession>
<reference evidence="3 4" key="1">
    <citation type="submission" date="2010-12" db="EMBL/GenBank/DDBJ databases">
        <title>Whole genome sequence of Anaerolinea thermophila UNI-1.</title>
        <authorList>
            <person name="Narita-Yamada S."/>
            <person name="Kishi E."/>
            <person name="Watanabe Y."/>
            <person name="Takasaki K."/>
            <person name="Ankai A."/>
            <person name="Oguchi A."/>
            <person name="Fukui S."/>
            <person name="Takahashi M."/>
            <person name="Yashiro I."/>
            <person name="Hosoyama A."/>
            <person name="Sekiguchi Y."/>
            <person name="Hanada S."/>
            <person name="Fujita N."/>
        </authorList>
    </citation>
    <scope>NUCLEOTIDE SEQUENCE [LARGE SCALE GENOMIC DNA]</scope>
    <source>
        <strain evidence="4">DSM 14523 / JCM 11388 / NBRC 100420 / UNI-1</strain>
    </source>
</reference>
<evidence type="ECO:0000313" key="4">
    <source>
        <dbReference type="Proteomes" id="UP000008922"/>
    </source>
</evidence>
<feature type="domain" description="Suppressor of fused-like" evidence="2">
    <location>
        <begin position="65"/>
        <end position="237"/>
    </location>
</feature>
<gene>
    <name evidence="3" type="ordered locus">ANT_23790</name>
</gene>